<feature type="region of interest" description="Disordered" evidence="1">
    <location>
        <begin position="1299"/>
        <end position="1339"/>
    </location>
</feature>
<feature type="compositionally biased region" description="Polar residues" evidence="1">
    <location>
        <begin position="1022"/>
        <end position="1031"/>
    </location>
</feature>
<feature type="compositionally biased region" description="Basic residues" evidence="1">
    <location>
        <begin position="332"/>
        <end position="342"/>
    </location>
</feature>
<feature type="compositionally biased region" description="Basic and acidic residues" evidence="1">
    <location>
        <begin position="1198"/>
        <end position="1207"/>
    </location>
</feature>
<proteinExistence type="predicted"/>
<feature type="compositionally biased region" description="Basic and acidic residues" evidence="1">
    <location>
        <begin position="1531"/>
        <end position="1550"/>
    </location>
</feature>
<gene>
    <name evidence="2" type="ORF">MCOM1403_LOCUS6273</name>
</gene>
<evidence type="ECO:0000256" key="1">
    <source>
        <dbReference type="SAM" id="MobiDB-lite"/>
    </source>
</evidence>
<feature type="compositionally biased region" description="Low complexity" evidence="1">
    <location>
        <begin position="472"/>
        <end position="485"/>
    </location>
</feature>
<feature type="region of interest" description="Disordered" evidence="1">
    <location>
        <begin position="1699"/>
        <end position="1725"/>
    </location>
</feature>
<evidence type="ECO:0000313" key="2">
    <source>
        <dbReference type="EMBL" id="CAD8518847.1"/>
    </source>
</evidence>
<dbReference type="EMBL" id="HBEQ01007860">
    <property type="protein sequence ID" value="CAD8518847.1"/>
    <property type="molecule type" value="Transcribed_RNA"/>
</dbReference>
<feature type="compositionally biased region" description="Basic and acidic residues" evidence="1">
    <location>
        <begin position="252"/>
        <end position="278"/>
    </location>
</feature>
<feature type="compositionally biased region" description="Low complexity" evidence="1">
    <location>
        <begin position="296"/>
        <end position="306"/>
    </location>
</feature>
<feature type="compositionally biased region" description="Basic and acidic residues" evidence="1">
    <location>
        <begin position="454"/>
        <end position="471"/>
    </location>
</feature>
<dbReference type="Pfam" id="PF07004">
    <property type="entry name" value="SHIPPO-rpt"/>
    <property type="match status" value="1"/>
</dbReference>
<feature type="compositionally biased region" description="Basic and acidic residues" evidence="1">
    <location>
        <begin position="1035"/>
        <end position="1044"/>
    </location>
</feature>
<feature type="compositionally biased region" description="Pro residues" evidence="1">
    <location>
        <begin position="428"/>
        <end position="442"/>
    </location>
</feature>
<feature type="compositionally biased region" description="Basic and acidic residues" evidence="1">
    <location>
        <begin position="1174"/>
        <end position="1184"/>
    </location>
</feature>
<feature type="compositionally biased region" description="Gly residues" evidence="1">
    <location>
        <begin position="1561"/>
        <end position="1578"/>
    </location>
</feature>
<feature type="region of interest" description="Disordered" evidence="1">
    <location>
        <begin position="1360"/>
        <end position="1417"/>
    </location>
</feature>
<feature type="compositionally biased region" description="Basic and acidic residues" evidence="1">
    <location>
        <begin position="507"/>
        <end position="537"/>
    </location>
</feature>
<dbReference type="InterPro" id="IPR010736">
    <property type="entry name" value="SHIPPO-rpt"/>
</dbReference>
<feature type="region of interest" description="Disordered" evidence="1">
    <location>
        <begin position="1013"/>
        <end position="1064"/>
    </location>
</feature>
<feature type="region of interest" description="Disordered" evidence="1">
    <location>
        <begin position="203"/>
        <end position="312"/>
    </location>
</feature>
<feature type="region of interest" description="Disordered" evidence="1">
    <location>
        <begin position="1615"/>
        <end position="1639"/>
    </location>
</feature>
<feature type="region of interest" description="Disordered" evidence="1">
    <location>
        <begin position="79"/>
        <end position="168"/>
    </location>
</feature>
<feature type="region of interest" description="Disordered" evidence="1">
    <location>
        <begin position="1"/>
        <end position="46"/>
    </location>
</feature>
<feature type="compositionally biased region" description="Basic and acidic residues" evidence="1">
    <location>
        <begin position="602"/>
        <end position="623"/>
    </location>
</feature>
<feature type="region of interest" description="Disordered" evidence="1">
    <location>
        <begin position="1452"/>
        <end position="1475"/>
    </location>
</feature>
<organism evidence="2">
    <name type="scientific">Micromonas pusilla</name>
    <name type="common">Picoplanktonic green alga</name>
    <name type="synonym">Chromulina pusilla</name>
    <dbReference type="NCBI Taxonomy" id="38833"/>
    <lineage>
        <taxon>Eukaryota</taxon>
        <taxon>Viridiplantae</taxon>
        <taxon>Chlorophyta</taxon>
        <taxon>Mamiellophyceae</taxon>
        <taxon>Mamiellales</taxon>
        <taxon>Mamiellaceae</taxon>
        <taxon>Micromonas</taxon>
    </lineage>
</organism>
<feature type="compositionally biased region" description="Basic and acidic residues" evidence="1">
    <location>
        <begin position="1708"/>
        <end position="1725"/>
    </location>
</feature>
<feature type="compositionally biased region" description="Basic and acidic residues" evidence="1">
    <location>
        <begin position="374"/>
        <end position="391"/>
    </location>
</feature>
<accession>A0A7S0NKL3</accession>
<feature type="compositionally biased region" description="Basic and acidic residues" evidence="1">
    <location>
        <begin position="562"/>
        <end position="575"/>
    </location>
</feature>
<sequence>MAETVRVSLRQGEPEAVVDSQVAGEDDAPGPRTSAVSWSSRENPDDDDIMISALVSAMAKGREISASLGGGTDPVRVMVNLDAAEPPDPSGSRSSSVQRERVGFGSSAPRVTAPKVPTDADVTGPGLAHADVENLSRVSRPNAPGARWGKPPPRRPALAESLAPSSTRRAAARAVSAVTGAAHGTGGVAEAIADLECVVRREAGSSEPALVSPERLDGARRKPRAATFSKAGIRPVTPPGERARARRASRAAVEEDLRARGLRELPPDERFRAVERTPGRLAKFSALPTGRDAGDESTSSEGTGSEYELDDDADAWWNAPFGTLTFAEGLKRTPRKVKKRAPRAGDEKENATGNGTKRRTETAAFASPAKPGRSKPDEPEKGATTRGDERQPPPPGSMLDPVALARALDVTRAKSIGARGVTRWAPLNPNPNPKPAALPSPPGSVASMESTESDDWHGRNVRRDLRRRASAERAAIARTTAADTDMNAVRPRNVTGVTKWGKPPPAPDERRAEREKPRGFKDGESYENAARDHKLGRDTAAGLPLDVQLAAGLQVRPTEQLRPTEPKPYRPDGDATNKNPPPLPDDAAVRKRVPGYTFPKPKPLDEDLDEISKLKKARRKEELETPGPGHYANHTPRAETRPKAPAISFGDHPIVPVEVRQSMKIDLADFHPSDLDPVAAWHKLRGSEPKGFATFWKHPEKKSHIDEVIEKVERVEAKRHAGRIEHAVSKALRQSRTKDWKMNEDIGALGDAIAAAAARVDEERSPDANRSLVERRVDVGGAWARAGAEIPDGSEEEHAFDYDAAIAEEAERRRDPVGAWKASVAPSKPVFSFPKGPSGREDVDAELEPWPVLGIGEPWSERRVEGGALPFELMLGRSDAYEDKLKAREAEEKRKIFPGSYDVVAALDHLRRQTPAAIFKLAADRWRAHGRARRLKIAGYTADEWDDDERDEDEGPAMLGDEARAAADALTRPRAPAWEFLPTRVTVAKANVATGMKPGDRPELDVKLTLVRRRQPGATKFGSATPTGSKKSNARTRDEADAARRGPGAYRLRHGQTERRAPRAVMRTSGLGDDAVMEDDDEARAERVLDIDPVAAFAAAVAPRKGTAVDMRRMPHPRVDDAERARRREELDLAELTGRPKVETPLEAFRAPDGRGGWSTLMNVSPAASRRRRLAEERRAKMEGISEVDGPDSSPTENRTRAKDKLTDPSSDAYVRRRTDAGVMDFASMTFRVSERTPGNVELDLLEAGIGPGTYAAEPVSTRVPEVDFARGAARFALTDAEKAPPDEPLEGERVAIETGPAFDATRPDATRGGVISPLPTRAESSKGKDGTAQPPPYADALYDVERGLRYMRSARDDVAPAFERGGPRVTDPALPDPRSNPEAADFYAGDLDERGRSTATGGSTRHRARGWMGGWKVAPAPPEFTEGDVLYLDPARADDYRRRRTIGNVPDLGAGGARETNFLSDEPTKDSGPALTRDVDYVGDDALRSQYPPLVTGTGAVRVDRGRAGASDIFVRQTDAGDLDAGAYHDESRRAEARSRLSNRERARAVDFSNAPGRRGAAGGFGTPNDDGGGGEGDVLVLDPIDPKTAPMGRGDDDANPAVDYARDRTRRAFPAPSPANPGGDVLHLQPGRGGALGERARKADFGAGPGRGSHPGGTFGEWTDANVIHGLRAEVDLDKTAGGLGDANARRRERMARLVARQPRRGRGDQRPEPERPGKIVIA</sequence>
<protein>
    <submittedName>
        <fullName evidence="2">Uncharacterized protein</fullName>
    </submittedName>
</protein>
<reference evidence="2" key="1">
    <citation type="submission" date="2021-01" db="EMBL/GenBank/DDBJ databases">
        <authorList>
            <person name="Corre E."/>
            <person name="Pelletier E."/>
            <person name="Niang G."/>
            <person name="Scheremetjew M."/>
            <person name="Finn R."/>
            <person name="Kale V."/>
            <person name="Holt S."/>
            <person name="Cochrane G."/>
            <person name="Meng A."/>
            <person name="Brown T."/>
            <person name="Cohen L."/>
        </authorList>
    </citation>
    <scope>NUCLEOTIDE SEQUENCE</scope>
    <source>
        <strain evidence="2">CCMP1723</strain>
    </source>
</reference>
<feature type="region of interest" description="Disordered" evidence="1">
    <location>
        <begin position="324"/>
        <end position="649"/>
    </location>
</feature>
<name>A0A7S0NKL3_MICPS</name>
<feature type="region of interest" description="Disordered" evidence="1">
    <location>
        <begin position="1160"/>
        <end position="1212"/>
    </location>
</feature>
<feature type="region of interest" description="Disordered" evidence="1">
    <location>
        <begin position="1531"/>
        <end position="1579"/>
    </location>
</feature>